<evidence type="ECO:0000256" key="4">
    <source>
        <dbReference type="ARBA" id="ARBA00022679"/>
    </source>
</evidence>
<dbReference type="Proteomes" id="UP000063229">
    <property type="component" value="Chromosome"/>
</dbReference>
<sequence>MKTVLLIGIGSGHPEQITVQAIKALNRASVFFLLDKGQAKDELLRVRQEICRLYIEQPDYRLVQVSDPLRENADGSYRTGVERWHEQRAELFARLIDEELAENECGAFLVWGDPGLYDSTLRILDRVVALGGSAFEVEVIPGISSVQALAARHRIALNRIGEPIRITTGRRLETADLDNVVVMLDAHCAFAQFADQALEIYWGAYLGTEDELLVSGKLHEVQGLIREQREAARLRKGWIMDTYLLRRPVNSDE</sequence>
<keyword evidence="3" id="KW-0489">Methyltransferase</keyword>
<dbReference type="InterPro" id="IPR000878">
    <property type="entry name" value="4pyrrol_Mease"/>
</dbReference>
<evidence type="ECO:0000259" key="6">
    <source>
        <dbReference type="Pfam" id="PF00590"/>
    </source>
</evidence>
<evidence type="ECO:0000256" key="3">
    <source>
        <dbReference type="ARBA" id="ARBA00022603"/>
    </source>
</evidence>
<dbReference type="NCBIfam" id="TIGR02434">
    <property type="entry name" value="CobF"/>
    <property type="match status" value="1"/>
</dbReference>
<dbReference type="GO" id="GO:0009236">
    <property type="term" value="P:cobalamin biosynthetic process"/>
    <property type="evidence" value="ECO:0007669"/>
    <property type="project" value="UniProtKB-KW"/>
</dbReference>
<dbReference type="CDD" id="cd11643">
    <property type="entry name" value="Precorrin-6A-synthase"/>
    <property type="match status" value="1"/>
</dbReference>
<dbReference type="Pfam" id="PF00590">
    <property type="entry name" value="TP_methylase"/>
    <property type="match status" value="1"/>
</dbReference>
<keyword evidence="2" id="KW-0169">Cobalamin biosynthesis</keyword>
<dbReference type="Gene3D" id="3.30.950.10">
    <property type="entry name" value="Methyltransferase, Cobalt-precorrin-4 Transmethylase, Domain 2"/>
    <property type="match status" value="1"/>
</dbReference>
<dbReference type="GO" id="GO:0032259">
    <property type="term" value="P:methylation"/>
    <property type="evidence" value="ECO:0007669"/>
    <property type="project" value="UniProtKB-KW"/>
</dbReference>
<keyword evidence="4" id="KW-0808">Transferase</keyword>
<accession>A0A0X1SYU0</accession>
<evidence type="ECO:0000313" key="7">
    <source>
        <dbReference type="EMBL" id="AMB84994.1"/>
    </source>
</evidence>
<evidence type="ECO:0000313" key="8">
    <source>
        <dbReference type="Proteomes" id="UP000063229"/>
    </source>
</evidence>
<name>A0A0X1SYU0_PSEAA</name>
<reference evidence="7 8" key="1">
    <citation type="submission" date="2016-01" db="EMBL/GenBank/DDBJ databases">
        <authorList>
            <person name="McClelland M."/>
            <person name="Jain A."/>
            <person name="Saraogi P."/>
            <person name="Mendelson R."/>
            <person name="Westerman R."/>
            <person name="SanMiguel P."/>
            <person name="Csonka L."/>
        </authorList>
    </citation>
    <scope>NUCLEOTIDE SEQUENCE [LARGE SCALE GENOMIC DNA]</scope>
    <source>
        <strain evidence="7 8">NCPPB 2472</strain>
    </source>
</reference>
<dbReference type="InterPro" id="IPR014777">
    <property type="entry name" value="4pyrrole_Mease_sub1"/>
</dbReference>
<proteinExistence type="predicted"/>
<evidence type="ECO:0000256" key="1">
    <source>
        <dbReference type="ARBA" id="ARBA00004953"/>
    </source>
</evidence>
<keyword evidence="8" id="KW-1185">Reference proteome</keyword>
<protein>
    <submittedName>
        <fullName evidence="7">Precorrin 6A synthase</fullName>
    </submittedName>
</protein>
<evidence type="ECO:0000256" key="5">
    <source>
        <dbReference type="ARBA" id="ARBA00022691"/>
    </source>
</evidence>
<dbReference type="EMBL" id="CP014135">
    <property type="protein sequence ID" value="AMB84994.1"/>
    <property type="molecule type" value="Genomic_DNA"/>
</dbReference>
<dbReference type="InterPro" id="IPR012797">
    <property type="entry name" value="CobF"/>
</dbReference>
<dbReference type="SUPFAM" id="SSF53790">
    <property type="entry name" value="Tetrapyrrole methylase"/>
    <property type="match status" value="1"/>
</dbReference>
<evidence type="ECO:0000256" key="2">
    <source>
        <dbReference type="ARBA" id="ARBA00022573"/>
    </source>
</evidence>
<keyword evidence="5" id="KW-0949">S-adenosyl-L-methionine</keyword>
<dbReference type="KEGG" id="pagb:AWM79_06585"/>
<dbReference type="PIRSF" id="PIRSF036525">
    <property type="entry name" value="CobF"/>
    <property type="match status" value="1"/>
</dbReference>
<dbReference type="InterPro" id="IPR035996">
    <property type="entry name" value="4pyrrol_Methylase_sf"/>
</dbReference>
<dbReference type="PANTHER" id="PTHR43467:SF1">
    <property type="entry name" value="PRECORRIN-6A SYNTHASE [DEACETYLATING]"/>
    <property type="match status" value="1"/>
</dbReference>
<dbReference type="RefSeq" id="WP_060782449.1">
    <property type="nucleotide sequence ID" value="NZ_CP014135.1"/>
</dbReference>
<dbReference type="InterPro" id="IPR014776">
    <property type="entry name" value="4pyrrole_Mease_sub2"/>
</dbReference>
<dbReference type="Gene3D" id="3.40.1010.10">
    <property type="entry name" value="Cobalt-precorrin-4 Transmethylase, Domain 1"/>
    <property type="match status" value="1"/>
</dbReference>
<gene>
    <name evidence="7" type="ORF">AWM79_06585</name>
</gene>
<organism evidence="7 8">
    <name type="scientific">Pseudomonas agarici</name>
    <dbReference type="NCBI Taxonomy" id="46677"/>
    <lineage>
        <taxon>Bacteria</taxon>
        <taxon>Pseudomonadati</taxon>
        <taxon>Pseudomonadota</taxon>
        <taxon>Gammaproteobacteria</taxon>
        <taxon>Pseudomonadales</taxon>
        <taxon>Pseudomonadaceae</taxon>
        <taxon>Pseudomonas</taxon>
    </lineage>
</organism>
<dbReference type="AlphaFoldDB" id="A0A0X1SYU0"/>
<feature type="domain" description="Tetrapyrrole methylase" evidence="6">
    <location>
        <begin position="4"/>
        <end position="221"/>
    </location>
</feature>
<dbReference type="PANTHER" id="PTHR43467">
    <property type="entry name" value="COBALT-PRECORRIN-2 C(20)-METHYLTRANSFERASE"/>
    <property type="match status" value="1"/>
</dbReference>
<comment type="pathway">
    <text evidence="1">Cofactor biosynthesis; adenosylcobalamin biosynthesis.</text>
</comment>
<dbReference type="STRING" id="46677.AWM79_06585"/>
<dbReference type="GO" id="GO:0043819">
    <property type="term" value="F:precorrin-6A synthase (deacetylating) activity"/>
    <property type="evidence" value="ECO:0007669"/>
    <property type="project" value="InterPro"/>
</dbReference>